<evidence type="ECO:0000259" key="11">
    <source>
        <dbReference type="Pfam" id="PF02225"/>
    </source>
</evidence>
<dbReference type="Pfam" id="PF00082">
    <property type="entry name" value="Peptidase_S8"/>
    <property type="match status" value="1"/>
</dbReference>
<dbReference type="PANTHER" id="PTHR43806">
    <property type="entry name" value="PEPTIDASE S8"/>
    <property type="match status" value="1"/>
</dbReference>
<proteinExistence type="inferred from homology"/>
<dbReference type="InterPro" id="IPR023828">
    <property type="entry name" value="Peptidase_S8_Ser-AS"/>
</dbReference>
<accession>A0ABX6S0J4</accession>
<dbReference type="Proteomes" id="UP000515490">
    <property type="component" value="Chromosome"/>
</dbReference>
<keyword evidence="6 8" id="KW-0378">Hydrolase</keyword>
<dbReference type="SUPFAM" id="SSF52025">
    <property type="entry name" value="PA domain"/>
    <property type="match status" value="1"/>
</dbReference>
<feature type="active site" description="Charge relay system" evidence="8">
    <location>
        <position position="478"/>
    </location>
</feature>
<evidence type="ECO:0000259" key="10">
    <source>
        <dbReference type="Pfam" id="PF00082"/>
    </source>
</evidence>
<keyword evidence="5" id="KW-0732">Signal</keyword>
<dbReference type="CDD" id="cd02133">
    <property type="entry name" value="PA_C5a_like"/>
    <property type="match status" value="1"/>
</dbReference>
<evidence type="ECO:0000256" key="3">
    <source>
        <dbReference type="ARBA" id="ARBA00022525"/>
    </source>
</evidence>
<dbReference type="PANTHER" id="PTHR43806:SF65">
    <property type="entry name" value="SERINE PROTEASE APRX"/>
    <property type="match status" value="1"/>
</dbReference>
<dbReference type="Pfam" id="PF02225">
    <property type="entry name" value="PA"/>
    <property type="match status" value="1"/>
</dbReference>
<feature type="domain" description="PA" evidence="11">
    <location>
        <begin position="350"/>
        <end position="413"/>
    </location>
</feature>
<evidence type="ECO:0000256" key="2">
    <source>
        <dbReference type="ARBA" id="ARBA00022512"/>
    </source>
</evidence>
<dbReference type="PROSITE" id="PS00137">
    <property type="entry name" value="SUBTILASE_HIS"/>
    <property type="match status" value="1"/>
</dbReference>
<evidence type="ECO:0000256" key="7">
    <source>
        <dbReference type="ARBA" id="ARBA00022825"/>
    </source>
</evidence>
<dbReference type="Gene3D" id="3.50.30.30">
    <property type="match status" value="1"/>
</dbReference>
<keyword evidence="3" id="KW-0964">Secreted</keyword>
<sequence>MGIIKKIIPYIILLLLISFTATTNGETYPKRPPLPSENHLEEKIQRIMIVVKKEQFHHFKKRISEQPQLSIHQTYQNVFYGFSIEGPLEILQTIQEDKAVLHSSQVVSYAPHINESVPFIGGEEVRGLFDRDDHRLTGKGVKVAIIDTGVDYHHPDLYRNYRGGYDLIDGDKDPMETMAANGSETIHGTHVAGIIAANGKFKGIAPEADIIAYRALGPGGMGTSDQVIAAIERAIKDKVDIINLSLGNNVNGPDWPTSLALDHAVESGIVAVTSSGNSGPGVWTVGSPGTSEKAISVGASSPPLQMPYLKISGEKELIPMNSLQGAKPWELKGLDTIVFGGLGETKDLNETMRGKIVLIKRGELTFTEKARNAKQQGAKAVIIYNNITGGFSGALEIPLDIPVVSISKEAGLLIKKQLKLKQNSGIRTIYKKEEDELADFSSRGPVTNTWAIKPDVVAPGVAIDSTVPGGYLALQGTSMSAPHVAGACALIKQAHPEWSPEQIKASLMNTATPLKNAQHKKLMPNEQGTGRINVKAAIETEVLVYPGTLTFGQYYTDHSRTKGVRSLTLDNQSDRKQTIYFKSPIYKPGIQWNLPTKVTLKPGEKRQVTISLDITPNQINPGIHQGWIQIEQEENIIELPYIFVMDEPNYPRVMGFELVYGDQPDIYKYQMYLPGGADEMGIALYDPDTMTFAGFLDWNRNVPRGVFKKEIKKETLKELKDGIYKAIIFAKKSGKEDQIEVDVLLGE</sequence>
<keyword evidence="4 8" id="KW-0645">Protease</keyword>
<dbReference type="PROSITE" id="PS51892">
    <property type="entry name" value="SUBTILASE"/>
    <property type="match status" value="1"/>
</dbReference>
<evidence type="ECO:0000256" key="4">
    <source>
        <dbReference type="ARBA" id="ARBA00022670"/>
    </source>
</evidence>
<dbReference type="Gene3D" id="3.40.50.200">
    <property type="entry name" value="Peptidase S8/S53 domain"/>
    <property type="match status" value="1"/>
</dbReference>
<dbReference type="PROSITE" id="PS00136">
    <property type="entry name" value="SUBTILASE_ASP"/>
    <property type="match status" value="1"/>
</dbReference>
<dbReference type="InterPro" id="IPR000209">
    <property type="entry name" value="Peptidase_S8/S53_dom"/>
</dbReference>
<dbReference type="InterPro" id="IPR036852">
    <property type="entry name" value="Peptidase_S8/S53_dom_sf"/>
</dbReference>
<dbReference type="InterPro" id="IPR022398">
    <property type="entry name" value="Peptidase_S8_His-AS"/>
</dbReference>
<evidence type="ECO:0000256" key="9">
    <source>
        <dbReference type="RuleBase" id="RU003355"/>
    </source>
</evidence>
<gene>
    <name evidence="12" type="ORF">HUW50_07945</name>
</gene>
<dbReference type="PRINTS" id="PR00723">
    <property type="entry name" value="SUBTILISIN"/>
</dbReference>
<evidence type="ECO:0000313" key="13">
    <source>
        <dbReference type="Proteomes" id="UP000515490"/>
    </source>
</evidence>
<feature type="active site" description="Charge relay system" evidence="8">
    <location>
        <position position="147"/>
    </location>
</feature>
<dbReference type="CDD" id="cd07474">
    <property type="entry name" value="Peptidases_S8_subtilisin_Vpr-like"/>
    <property type="match status" value="1"/>
</dbReference>
<dbReference type="RefSeq" id="WP_185653814.1">
    <property type="nucleotide sequence ID" value="NZ_CP055263.1"/>
</dbReference>
<dbReference type="InterPro" id="IPR034213">
    <property type="entry name" value="S8_Vpr-like"/>
</dbReference>
<dbReference type="SUPFAM" id="SSF52743">
    <property type="entry name" value="Subtilisin-like"/>
    <property type="match status" value="1"/>
</dbReference>
<evidence type="ECO:0000313" key="12">
    <source>
        <dbReference type="EMBL" id="QNF27454.1"/>
    </source>
</evidence>
<feature type="domain" description="Peptidase S8/S53" evidence="10">
    <location>
        <begin position="138"/>
        <end position="529"/>
    </location>
</feature>
<dbReference type="EMBL" id="CP055263">
    <property type="protein sequence ID" value="QNF27454.1"/>
    <property type="molecule type" value="Genomic_DNA"/>
</dbReference>
<reference evidence="12 13" key="1">
    <citation type="submission" date="2020-06" db="EMBL/GenBank/DDBJ databases">
        <title>Metabacillus dokdonensis sp. nov., isolated from the rhizosphere of Elymus tsukushiensis, a plant native to the Dokdo Islands, Republic of Korea.</title>
        <authorList>
            <person name="Lee S.Y."/>
            <person name="Hwang Y.J."/>
            <person name="Son J.S."/>
            <person name="Ghim S.Y."/>
        </authorList>
    </citation>
    <scope>NUCLEOTIDE SEQUENCE [LARGE SCALE GENOMIC DNA]</scope>
    <source>
        <strain evidence="12 13">KUDC1714</strain>
    </source>
</reference>
<evidence type="ECO:0000256" key="5">
    <source>
        <dbReference type="ARBA" id="ARBA00022729"/>
    </source>
</evidence>
<comment type="similarity">
    <text evidence="1 8 9">Belongs to the peptidase S8 family.</text>
</comment>
<protein>
    <submittedName>
        <fullName evidence="12">S8 family serine peptidase</fullName>
    </submittedName>
</protein>
<dbReference type="PROSITE" id="PS00138">
    <property type="entry name" value="SUBTILASE_SER"/>
    <property type="match status" value="1"/>
</dbReference>
<name>A0ABX6S0J4_9BACI</name>
<feature type="active site" description="Charge relay system" evidence="8">
    <location>
        <position position="187"/>
    </location>
</feature>
<dbReference type="InterPro" id="IPR023827">
    <property type="entry name" value="Peptidase_S8_Asp-AS"/>
</dbReference>
<evidence type="ECO:0000256" key="1">
    <source>
        <dbReference type="ARBA" id="ARBA00011073"/>
    </source>
</evidence>
<evidence type="ECO:0000256" key="6">
    <source>
        <dbReference type="ARBA" id="ARBA00022801"/>
    </source>
</evidence>
<dbReference type="InterPro" id="IPR015500">
    <property type="entry name" value="Peptidase_S8_subtilisin-rel"/>
</dbReference>
<dbReference type="InterPro" id="IPR003137">
    <property type="entry name" value="PA_domain"/>
</dbReference>
<keyword evidence="2" id="KW-0134">Cell wall</keyword>
<dbReference type="InterPro" id="IPR046450">
    <property type="entry name" value="PA_dom_sf"/>
</dbReference>
<dbReference type="InterPro" id="IPR050131">
    <property type="entry name" value="Peptidase_S8_subtilisin-like"/>
</dbReference>
<keyword evidence="7 8" id="KW-0720">Serine protease</keyword>
<evidence type="ECO:0000256" key="8">
    <source>
        <dbReference type="PROSITE-ProRule" id="PRU01240"/>
    </source>
</evidence>
<organism evidence="12 13">
    <name type="scientific">Metabacillus elymi</name>
    <dbReference type="NCBI Taxonomy" id="2745198"/>
    <lineage>
        <taxon>Bacteria</taxon>
        <taxon>Bacillati</taxon>
        <taxon>Bacillota</taxon>
        <taxon>Bacilli</taxon>
        <taxon>Bacillales</taxon>
        <taxon>Bacillaceae</taxon>
        <taxon>Metabacillus</taxon>
    </lineage>
</organism>
<keyword evidence="13" id="KW-1185">Reference proteome</keyword>